<dbReference type="PANTHER" id="PTHR35861">
    <property type="match status" value="1"/>
</dbReference>
<accession>A0ABW5E3G1</accession>
<dbReference type="Pfam" id="PF17482">
    <property type="entry name" value="Phage_sheath_1C"/>
    <property type="match status" value="1"/>
</dbReference>
<evidence type="ECO:0000259" key="2">
    <source>
        <dbReference type="Pfam" id="PF17482"/>
    </source>
</evidence>
<evidence type="ECO:0000313" key="3">
    <source>
        <dbReference type="EMBL" id="MFD2275410.1"/>
    </source>
</evidence>
<protein>
    <submittedName>
        <fullName evidence="3">Phage tail sheath C-terminal domain-containing protein</fullName>
    </submittedName>
</protein>
<proteinExistence type="inferred from homology"/>
<dbReference type="InterPro" id="IPR020287">
    <property type="entry name" value="Tail_sheath_C"/>
</dbReference>
<gene>
    <name evidence="3" type="ORF">ACFSQZ_02910</name>
</gene>
<organism evidence="3 4">
    <name type="scientific">Rubritalea spongiae</name>
    <dbReference type="NCBI Taxonomy" id="430797"/>
    <lineage>
        <taxon>Bacteria</taxon>
        <taxon>Pseudomonadati</taxon>
        <taxon>Verrucomicrobiota</taxon>
        <taxon>Verrucomicrobiia</taxon>
        <taxon>Verrucomicrobiales</taxon>
        <taxon>Rubritaleaceae</taxon>
        <taxon>Rubritalea</taxon>
    </lineage>
</organism>
<evidence type="ECO:0000256" key="1">
    <source>
        <dbReference type="ARBA" id="ARBA00008005"/>
    </source>
</evidence>
<comment type="similarity">
    <text evidence="1">Belongs to the myoviridae tail sheath protein family.</text>
</comment>
<dbReference type="PANTHER" id="PTHR35861:SF1">
    <property type="entry name" value="PHAGE TAIL SHEATH PROTEIN"/>
    <property type="match status" value="1"/>
</dbReference>
<dbReference type="EMBL" id="JBHUJC010000010">
    <property type="protein sequence ID" value="MFD2275410.1"/>
    <property type="molecule type" value="Genomic_DNA"/>
</dbReference>
<keyword evidence="4" id="KW-1185">Reference proteome</keyword>
<dbReference type="Proteomes" id="UP001597297">
    <property type="component" value="Unassembled WGS sequence"/>
</dbReference>
<name>A0ABW5E3G1_9BACT</name>
<evidence type="ECO:0000313" key="4">
    <source>
        <dbReference type="Proteomes" id="UP001597297"/>
    </source>
</evidence>
<dbReference type="RefSeq" id="WP_377092629.1">
    <property type="nucleotide sequence ID" value="NZ_JBHSJM010000001.1"/>
</dbReference>
<dbReference type="InterPro" id="IPR052042">
    <property type="entry name" value="Tail_sheath_structural"/>
</dbReference>
<sequence length="711" mass="76342">MMNANNPMTPGVYTVEKSAFPPAVAEVPTAIPAFIGYTEFATKNGKPLTEPLLIQSMAEYNQHFGGPPPFQYPITKLDSPTPGVAPAGYDFEINDNYYKVGTASPGNAFYLYHCLQLFYQNGGGPCYITSVGTYFSTVPSLTGGAPTVTPTEPEKEDFLAGLELLPRIQDPKPTMILTPDSLLLGQSDYYTVQEQVLMQCGELKDRVAIIDIYDGFETNADAGVIDNFRNMIGNNNMSYGISYYPFLDTTIVDANQVTYANVDQSKGNPDATPLSDIFPGAQPLNNLASMTEDLSNVEQLTIPAPYNFGNTTPPTSVPAKAASGVVSYPSWTVAFSAATPPTPTDFATNLRWQLNVIYSMAFTLTQLGANKQLPYPAVSITSADLINGINAMMKPTGYLMGLFCTLGAYDANFTLSDGKKGLGIITNNTLTKLCSATTPASQPPQIGTTNPYPSSATTAAAQYSIINAQIQKVYTAMSNAISQVTTLANTLLSQYNASFENQNADYKNLMAGIAKEASLLPPGPALAGVMTMVDDSQGVWVSPANININSVNQPSVSINNDEQASLNVDVIAGKSINAIRAFTGRGPAIIWGARTLDGNSLDWRYVSIRRTMIMIEQSVANAAFQFVFALNNASTWKTVEGMIANFLHNLWSAGCLQGASPEDAYSVSVGLGSTMTPIDILEGIMRVEVKVAVVHPAEFIIITYEQEMAKS</sequence>
<dbReference type="Gene3D" id="3.40.50.11780">
    <property type="match status" value="1"/>
</dbReference>
<feature type="domain" description="Tail sheath protein C-terminal" evidence="2">
    <location>
        <begin position="602"/>
        <end position="705"/>
    </location>
</feature>
<comment type="caution">
    <text evidence="3">The sequence shown here is derived from an EMBL/GenBank/DDBJ whole genome shotgun (WGS) entry which is preliminary data.</text>
</comment>
<reference evidence="4" key="1">
    <citation type="journal article" date="2019" name="Int. J. Syst. Evol. Microbiol.">
        <title>The Global Catalogue of Microorganisms (GCM) 10K type strain sequencing project: providing services to taxonomists for standard genome sequencing and annotation.</title>
        <authorList>
            <consortium name="The Broad Institute Genomics Platform"/>
            <consortium name="The Broad Institute Genome Sequencing Center for Infectious Disease"/>
            <person name="Wu L."/>
            <person name="Ma J."/>
        </authorList>
    </citation>
    <scope>NUCLEOTIDE SEQUENCE [LARGE SCALE GENOMIC DNA]</scope>
    <source>
        <strain evidence="4">JCM 16545</strain>
    </source>
</reference>